<dbReference type="Pfam" id="PF02620">
    <property type="entry name" value="YceD"/>
    <property type="match status" value="1"/>
</dbReference>
<sequence>MSTMSEAPFSHLVKVGRISSRPATVTLTADAADLRRLAATWSVPEVLEFTATLALSRWKRDGVRIKGHVAARILQECVVTLEPVETAVDEDFETIVVPEDSKLARMEPDSAGEIFLDPEGPDLPDTYAGDSVDIGAIAAEFAALGIDLYPRKPGVAFTSAVDEPDPVERKPSPFAALKALKSDGSAS</sequence>
<feature type="region of interest" description="Disordered" evidence="1">
    <location>
        <begin position="160"/>
        <end position="187"/>
    </location>
</feature>
<reference evidence="2 3" key="1">
    <citation type="submission" date="2018-05" db="EMBL/GenBank/DDBJ databases">
        <title>Genomic Encyclopedia of Type Strains, Phase IV (KMG-IV): sequencing the most valuable type-strain genomes for metagenomic binning, comparative biology and taxonomic classification.</title>
        <authorList>
            <person name="Goeker M."/>
        </authorList>
    </citation>
    <scope>NUCLEOTIDE SEQUENCE [LARGE SCALE GENOMIC DNA]</scope>
    <source>
        <strain evidence="2 3">DSM 16791</strain>
    </source>
</reference>
<dbReference type="Proteomes" id="UP000246352">
    <property type="component" value="Unassembled WGS sequence"/>
</dbReference>
<organism evidence="2 3">
    <name type="scientific">Hoeflea marina</name>
    <dbReference type="NCBI Taxonomy" id="274592"/>
    <lineage>
        <taxon>Bacteria</taxon>
        <taxon>Pseudomonadati</taxon>
        <taxon>Pseudomonadota</taxon>
        <taxon>Alphaproteobacteria</taxon>
        <taxon>Hyphomicrobiales</taxon>
        <taxon>Rhizobiaceae</taxon>
        <taxon>Hoeflea</taxon>
    </lineage>
</organism>
<gene>
    <name evidence="2" type="ORF">DFR52_101116</name>
</gene>
<proteinExistence type="predicted"/>
<evidence type="ECO:0000313" key="3">
    <source>
        <dbReference type="Proteomes" id="UP000246352"/>
    </source>
</evidence>
<dbReference type="OrthoDB" id="8443793at2"/>
<dbReference type="RefSeq" id="WP_110030001.1">
    <property type="nucleotide sequence ID" value="NZ_QGTR01000001.1"/>
</dbReference>
<comment type="caution">
    <text evidence="2">The sequence shown here is derived from an EMBL/GenBank/DDBJ whole genome shotgun (WGS) entry which is preliminary data.</text>
</comment>
<evidence type="ECO:0000256" key="1">
    <source>
        <dbReference type="SAM" id="MobiDB-lite"/>
    </source>
</evidence>
<dbReference type="InterPro" id="IPR003772">
    <property type="entry name" value="YceD"/>
</dbReference>
<evidence type="ECO:0000313" key="2">
    <source>
        <dbReference type="EMBL" id="PWW03436.1"/>
    </source>
</evidence>
<name>A0A317PT67_9HYPH</name>
<protein>
    <submittedName>
        <fullName evidence="2">Uncharacterized protein DUF177 involved in 23S rRNA accumulation</fullName>
    </submittedName>
</protein>
<keyword evidence="3" id="KW-1185">Reference proteome</keyword>
<accession>A0A317PT67</accession>
<dbReference type="AlphaFoldDB" id="A0A317PT67"/>
<dbReference type="EMBL" id="QGTR01000001">
    <property type="protein sequence ID" value="PWW03436.1"/>
    <property type="molecule type" value="Genomic_DNA"/>
</dbReference>